<proteinExistence type="predicted"/>
<accession>A0A7H8MIT2</accession>
<evidence type="ECO:0000256" key="1">
    <source>
        <dbReference type="SAM" id="MobiDB-lite"/>
    </source>
</evidence>
<organism evidence="2 3">
    <name type="scientific">Streptomyces microflavus</name>
    <name type="common">Streptomyces lipmanii</name>
    <dbReference type="NCBI Taxonomy" id="1919"/>
    <lineage>
        <taxon>Bacteria</taxon>
        <taxon>Bacillati</taxon>
        <taxon>Actinomycetota</taxon>
        <taxon>Actinomycetes</taxon>
        <taxon>Kitasatosporales</taxon>
        <taxon>Streptomycetaceae</taxon>
        <taxon>Streptomyces</taxon>
    </lineage>
</organism>
<gene>
    <name evidence="2" type="ORF">HUT09_03660</name>
</gene>
<name>A0A7H8MIT2_STRMI</name>
<dbReference type="AlphaFoldDB" id="A0A7H8MIT2"/>
<evidence type="ECO:0000313" key="2">
    <source>
        <dbReference type="EMBL" id="QKW41724.1"/>
    </source>
</evidence>
<feature type="region of interest" description="Disordered" evidence="1">
    <location>
        <begin position="1"/>
        <end position="55"/>
    </location>
</feature>
<dbReference type="Proteomes" id="UP000509345">
    <property type="component" value="Chromosome"/>
</dbReference>
<protein>
    <submittedName>
        <fullName evidence="2">Uncharacterized protein</fullName>
    </submittedName>
</protein>
<reference evidence="2 3" key="1">
    <citation type="submission" date="2020-06" db="EMBL/GenBank/DDBJ databases">
        <title>Genome mining for natural products.</title>
        <authorList>
            <person name="Zhang B."/>
            <person name="Shi J."/>
            <person name="Ge H."/>
        </authorList>
    </citation>
    <scope>NUCLEOTIDE SEQUENCE [LARGE SCALE GENOMIC DNA]</scope>
    <source>
        <strain evidence="2 3">NA06532</strain>
    </source>
</reference>
<dbReference type="GeneID" id="87630289"/>
<dbReference type="RefSeq" id="WP_176143194.1">
    <property type="nucleotide sequence ID" value="NZ_CP054926.1"/>
</dbReference>
<feature type="compositionally biased region" description="Basic and acidic residues" evidence="1">
    <location>
        <begin position="1"/>
        <end position="17"/>
    </location>
</feature>
<evidence type="ECO:0000313" key="3">
    <source>
        <dbReference type="Proteomes" id="UP000509345"/>
    </source>
</evidence>
<dbReference type="EMBL" id="CP054926">
    <property type="protein sequence ID" value="QKW41724.1"/>
    <property type="molecule type" value="Genomic_DNA"/>
</dbReference>
<sequence>MTDKPKTRKPTSAERHAARAAGDAEPTEVEIPAVTSAEQHLARLKARREAKPTAA</sequence>